<dbReference type="OMA" id="HAINLLM"/>
<dbReference type="Gene3D" id="1.10.8.10">
    <property type="entry name" value="DNA helicase RuvA subunit, C-terminal domain"/>
    <property type="match status" value="1"/>
</dbReference>
<dbReference type="CDD" id="cd17039">
    <property type="entry name" value="Ubl_ubiquitin_like"/>
    <property type="match status" value="1"/>
</dbReference>
<evidence type="ECO:0000313" key="4">
    <source>
        <dbReference type="EMBL" id="JAA76014.1"/>
    </source>
</evidence>
<reference evidence="6" key="2">
    <citation type="submission" date="2015-04" db="EMBL/GenBank/DDBJ databases">
        <authorList>
            <person name="Wilson R.K."/>
            <person name="Warren W."/>
            <person name="Dotson E."/>
            <person name="Oliveira P.L."/>
        </authorList>
    </citation>
    <scope>NUCLEOTIDE SEQUENCE</scope>
</reference>
<feature type="domain" description="Ubiquitin-like" evidence="3">
    <location>
        <begin position="22"/>
        <end position="82"/>
    </location>
</feature>
<evidence type="ECO:0000256" key="1">
    <source>
        <dbReference type="SAM" id="MobiDB-lite"/>
    </source>
</evidence>
<dbReference type="InParanoid" id="R4G3N8"/>
<dbReference type="PANTHER" id="PTHR10677:SF25">
    <property type="entry name" value="UBIQUITIN-LIKE PROTEIN 7"/>
    <property type="match status" value="1"/>
</dbReference>
<dbReference type="RefSeq" id="XP_073979134.1">
    <property type="nucleotide sequence ID" value="XM_074123033.1"/>
</dbReference>
<dbReference type="CDD" id="cd14326">
    <property type="entry name" value="UBA_UBL7"/>
    <property type="match status" value="1"/>
</dbReference>
<dbReference type="InterPro" id="IPR029071">
    <property type="entry name" value="Ubiquitin-like_domsf"/>
</dbReference>
<dbReference type="EMBL" id="GAHY01001496">
    <property type="protein sequence ID" value="JAA76014.1"/>
    <property type="molecule type" value="mRNA"/>
</dbReference>
<dbReference type="STRING" id="13249.R4G3N8"/>
<organism evidence="4">
    <name type="scientific">Rhodnius prolixus</name>
    <name type="common">Triatomid bug</name>
    <dbReference type="NCBI Taxonomy" id="13249"/>
    <lineage>
        <taxon>Eukaryota</taxon>
        <taxon>Metazoa</taxon>
        <taxon>Ecdysozoa</taxon>
        <taxon>Arthropoda</taxon>
        <taxon>Hexapoda</taxon>
        <taxon>Insecta</taxon>
        <taxon>Pterygota</taxon>
        <taxon>Neoptera</taxon>
        <taxon>Paraneoptera</taxon>
        <taxon>Hemiptera</taxon>
        <taxon>Heteroptera</taxon>
        <taxon>Panheteroptera</taxon>
        <taxon>Cimicomorpha</taxon>
        <taxon>Reduviidae</taxon>
        <taxon>Triatominae</taxon>
        <taxon>Rhodnius</taxon>
    </lineage>
</organism>
<evidence type="ECO:0000259" key="3">
    <source>
        <dbReference type="PROSITE" id="PS50053"/>
    </source>
</evidence>
<dbReference type="GO" id="GO:0005829">
    <property type="term" value="C:cytosol"/>
    <property type="evidence" value="ECO:0007669"/>
    <property type="project" value="TreeGrafter"/>
</dbReference>
<name>R4G3N8_RHOPR</name>
<dbReference type="InterPro" id="IPR000626">
    <property type="entry name" value="Ubiquitin-like_dom"/>
</dbReference>
<keyword evidence="6" id="KW-1185">Reference proteome</keyword>
<dbReference type="Proteomes" id="UP000015103">
    <property type="component" value="Unassembled WGS sequence"/>
</dbReference>
<reference evidence="5" key="3">
    <citation type="submission" date="2015-05" db="UniProtKB">
        <authorList>
            <consortium name="EnsemblMetazoa"/>
        </authorList>
    </citation>
    <scope>IDENTIFICATION</scope>
</reference>
<dbReference type="GO" id="GO:0031593">
    <property type="term" value="F:polyubiquitin modification-dependent protein binding"/>
    <property type="evidence" value="ECO:0007669"/>
    <property type="project" value="TreeGrafter"/>
</dbReference>
<protein>
    <submittedName>
        <fullName evidence="4 5">Putative ubiquitin-like 7 bone marrow stromal cell-derived</fullName>
    </submittedName>
</protein>
<dbReference type="PANTHER" id="PTHR10677">
    <property type="entry name" value="UBIQUILIN"/>
    <property type="match status" value="1"/>
</dbReference>
<feature type="region of interest" description="Disordered" evidence="1">
    <location>
        <begin position="206"/>
        <end position="228"/>
    </location>
</feature>
<dbReference type="VEuPathDB" id="VectorBase:RPRC005153"/>
<accession>R4G3N8</accession>
<reference evidence="4" key="1">
    <citation type="submission" date="2013-04" db="EMBL/GenBank/DDBJ databases">
        <title>An insight into the transcriptome of the digestive tract of the blood sucking bug, Rhodnius prolixus.</title>
        <authorList>
            <person name="Ribeiro J.M.C."/>
            <person name="Genta F.A."/>
            <person name="Sorgine M.H.F."/>
            <person name="Paiva-Silva G.O."/>
            <person name="Majerowicz D."/>
            <person name="Medeiros M."/>
            <person name="Koerich L."/>
            <person name="Terra W.R."/>
            <person name="Ferreira C."/>
            <person name="Pimentel A.C."/>
            <person name="Bisch P.M."/>
            <person name="Diniz M.M.P."/>
            <person name="Nascimento R."/>
            <person name="Salmon D."/>
            <person name="Silber A.M."/>
            <person name="Alves M."/>
            <person name="Oliveira M.F."/>
            <person name="Gondim K.C."/>
            <person name="Silva Neto M.A.C."/>
            <person name="Atella G.C."/>
            <person name="Araujo H."/>
            <person name="Dias F.S."/>
            <person name="Polycarpo C.R."/>
            <person name="Fampa P."/>
            <person name="Melo A.C."/>
            <person name="Tanaka A.S."/>
            <person name="Balczun C."/>
            <person name="Oliveira J.H.M."/>
            <person name="Goncalves R."/>
            <person name="Lazoski C."/>
            <person name="Pereira M.A."/>
            <person name="Rivera-Pomar R."/>
            <person name="Diambra L."/>
            <person name="Schaub G.A."/>
            <person name="Garcia E.S."/>
            <person name="Azambuja P."/>
            <person name="Braz G.R.C."/>
            <person name="Oliveira P.L."/>
        </authorList>
    </citation>
    <scope>NUCLEOTIDE SEQUENCE</scope>
</reference>
<dbReference type="InterPro" id="IPR015496">
    <property type="entry name" value="Ubiquilin"/>
</dbReference>
<evidence type="ECO:0000313" key="5">
    <source>
        <dbReference type="EnsemblMetazoa" id="RPRC005153-PA"/>
    </source>
</evidence>
<feature type="domain" description="UBA" evidence="2">
    <location>
        <begin position="311"/>
        <end position="351"/>
    </location>
</feature>
<dbReference type="InterPro" id="IPR009060">
    <property type="entry name" value="UBA-like_sf"/>
</dbReference>
<dbReference type="AlphaFoldDB" id="R4G3N8"/>
<dbReference type="GO" id="GO:0006511">
    <property type="term" value="P:ubiquitin-dependent protein catabolic process"/>
    <property type="evidence" value="ECO:0007669"/>
    <property type="project" value="TreeGrafter"/>
</dbReference>
<dbReference type="SUPFAM" id="SSF54236">
    <property type="entry name" value="Ubiquitin-like"/>
    <property type="match status" value="1"/>
</dbReference>
<proteinExistence type="evidence at transcript level"/>
<dbReference type="SUPFAM" id="SSF46934">
    <property type="entry name" value="UBA-like"/>
    <property type="match status" value="1"/>
</dbReference>
<dbReference type="EnsemblMetazoa" id="RPRC005153-RA">
    <property type="protein sequence ID" value="RPRC005153-PA"/>
    <property type="gene ID" value="RPRC005153"/>
</dbReference>
<dbReference type="SMART" id="SM00165">
    <property type="entry name" value="UBA"/>
    <property type="match status" value="1"/>
</dbReference>
<sequence>MSNLLLGVRTSLYDFKKIKLENVDFDSKVENFKCEVSRKANIPKDSLELVYCGNILSDDSTLRGSGIKPGVMVHVLKKKTKELPHPTVPMSEADIQALVVAFRTLTLTPSYRTSLQKLSRPDILDNIIMITPGLSQDPVAISMIQDPELLVRMGDIETVRRIVELHPALAEAANHIAAAAHEEAVSSNNCGPSTSAGFSQLMDVLSDEDDMESSQSSDSVQQGVSRQQSFSAITPAQLAAALASASQGSSPATAALGGNAVNSIGGGSGETSSAITPEMVNEAMQRAMATVAPNSRLGTNSEGTSQEGNNDLTEQMRQMRELGLTDDVINLQALQLAGGNVHAAIDLVFSGAISSEHQ</sequence>
<dbReference type="PROSITE" id="PS50053">
    <property type="entry name" value="UBIQUITIN_2"/>
    <property type="match status" value="1"/>
</dbReference>
<dbReference type="PROSITE" id="PS50030">
    <property type="entry name" value="UBA"/>
    <property type="match status" value="1"/>
</dbReference>
<dbReference type="GeneID" id="141451555"/>
<evidence type="ECO:0000259" key="2">
    <source>
        <dbReference type="PROSITE" id="PS50030"/>
    </source>
</evidence>
<dbReference type="HOGENOM" id="CLU_036815_2_0_1"/>
<dbReference type="InterPro" id="IPR047878">
    <property type="entry name" value="UBL7_UBA"/>
</dbReference>
<feature type="compositionally biased region" description="Low complexity" evidence="1">
    <location>
        <begin position="213"/>
        <end position="228"/>
    </location>
</feature>
<dbReference type="EMBL" id="ACPB03015269">
    <property type="status" value="NOT_ANNOTATED_CDS"/>
    <property type="molecule type" value="Genomic_DNA"/>
</dbReference>
<dbReference type="InterPro" id="IPR015940">
    <property type="entry name" value="UBA"/>
</dbReference>
<dbReference type="eggNOG" id="KOG0010">
    <property type="taxonomic scope" value="Eukaryota"/>
</dbReference>
<dbReference type="Gene3D" id="3.10.20.90">
    <property type="entry name" value="Phosphatidylinositol 3-kinase Catalytic Subunit, Chain A, domain 1"/>
    <property type="match status" value="1"/>
</dbReference>
<evidence type="ECO:0000313" key="6">
    <source>
        <dbReference type="Proteomes" id="UP000015103"/>
    </source>
</evidence>
<dbReference type="Pfam" id="PF00240">
    <property type="entry name" value="ubiquitin"/>
    <property type="match status" value="1"/>
</dbReference>